<dbReference type="Gene3D" id="2.60.40.2470">
    <property type="entry name" value="SoxY domain"/>
    <property type="match status" value="1"/>
</dbReference>
<dbReference type="NCBIfam" id="TIGR04487">
    <property type="entry name" value="SoxY_para_1"/>
    <property type="match status" value="1"/>
</dbReference>
<proteinExistence type="predicted"/>
<feature type="domain" description="Ig-like SoxY" evidence="1">
    <location>
        <begin position="45"/>
        <end position="152"/>
    </location>
</feature>
<evidence type="ECO:0000259" key="1">
    <source>
        <dbReference type="Pfam" id="PF13501"/>
    </source>
</evidence>
<dbReference type="AlphaFoldDB" id="A0A936YX76"/>
<evidence type="ECO:0000313" key="2">
    <source>
        <dbReference type="EMBL" id="MBL0389741.1"/>
    </source>
</evidence>
<dbReference type="InterPro" id="IPR006311">
    <property type="entry name" value="TAT_signal"/>
</dbReference>
<comment type="caution">
    <text evidence="2">The sequence shown here is derived from an EMBL/GenBank/DDBJ whole genome shotgun (WGS) entry which is preliminary data.</text>
</comment>
<dbReference type="Pfam" id="PF13501">
    <property type="entry name" value="SoxY"/>
    <property type="match status" value="1"/>
</dbReference>
<accession>A0A936YX76</accession>
<organism evidence="2 3">
    <name type="scientific">Ramlibacter monticola</name>
    <dbReference type="NCBI Taxonomy" id="1926872"/>
    <lineage>
        <taxon>Bacteria</taxon>
        <taxon>Pseudomonadati</taxon>
        <taxon>Pseudomonadota</taxon>
        <taxon>Betaproteobacteria</taxon>
        <taxon>Burkholderiales</taxon>
        <taxon>Comamonadaceae</taxon>
        <taxon>Ramlibacter</taxon>
    </lineage>
</organism>
<gene>
    <name evidence="2" type="ORF">JJ685_01160</name>
</gene>
<evidence type="ECO:0000313" key="3">
    <source>
        <dbReference type="Proteomes" id="UP000599109"/>
    </source>
</evidence>
<dbReference type="InterPro" id="IPR016568">
    <property type="entry name" value="Sulphur_oxidation_SoxY"/>
</dbReference>
<protein>
    <submittedName>
        <fullName evidence="2">SoxY-related AACIE arm protein</fullName>
    </submittedName>
</protein>
<dbReference type="PROSITE" id="PS51318">
    <property type="entry name" value="TAT"/>
    <property type="match status" value="1"/>
</dbReference>
<dbReference type="InterPro" id="IPR030997">
    <property type="entry name" value="SoxY_para_1"/>
</dbReference>
<dbReference type="InterPro" id="IPR032711">
    <property type="entry name" value="SoxY"/>
</dbReference>
<dbReference type="EMBL" id="JAEQNE010000001">
    <property type="protein sequence ID" value="MBL0389741.1"/>
    <property type="molecule type" value="Genomic_DNA"/>
</dbReference>
<sequence length="158" mass="16457">MGARTASGSRRRQLLQAGAGLVAQVLVRPASAQDAAAMAAAVAQFAGGQPVRPGRVRLEIAPLVDNGNVVPVRVSVESPMTPAEHVTEIAIFNEKNPQKDVGRFLLGPRAGRAEVATRIRLATSQKLTALARLNDGSVWSDTVDVVVVLAACIEGEGS</sequence>
<dbReference type="InterPro" id="IPR038162">
    <property type="entry name" value="SoxY_sf"/>
</dbReference>
<dbReference type="PIRSF" id="PIRSF010312">
    <property type="entry name" value="Sulphur_oxidation_SoxY"/>
    <property type="match status" value="1"/>
</dbReference>
<dbReference type="RefSeq" id="WP_201672340.1">
    <property type="nucleotide sequence ID" value="NZ_JAEQNE010000001.1"/>
</dbReference>
<keyword evidence="3" id="KW-1185">Reference proteome</keyword>
<reference evidence="2 3" key="1">
    <citation type="journal article" date="2017" name="Int. J. Syst. Evol. Microbiol.">
        <title>Ramlibacter monticola sp. nov., isolated from forest soil.</title>
        <authorList>
            <person name="Chaudhary D.K."/>
            <person name="Kim J."/>
        </authorList>
    </citation>
    <scope>NUCLEOTIDE SEQUENCE [LARGE SCALE GENOMIC DNA]</scope>
    <source>
        <strain evidence="2 3">KACC 19175</strain>
    </source>
</reference>
<name>A0A936YX76_9BURK</name>
<dbReference type="Proteomes" id="UP000599109">
    <property type="component" value="Unassembled WGS sequence"/>
</dbReference>